<dbReference type="OrthoDB" id="541883at2759"/>
<dbReference type="GO" id="GO:0008610">
    <property type="term" value="P:lipid biosynthetic process"/>
    <property type="evidence" value="ECO:0007669"/>
    <property type="project" value="TreeGrafter"/>
</dbReference>
<gene>
    <name evidence="3" type="ORF">SARC_12774</name>
</gene>
<dbReference type="RefSeq" id="XP_014148586.1">
    <property type="nucleotide sequence ID" value="XM_014293111.1"/>
</dbReference>
<dbReference type="AlphaFoldDB" id="A0A0L0FD40"/>
<organism evidence="3 4">
    <name type="scientific">Sphaeroforma arctica JP610</name>
    <dbReference type="NCBI Taxonomy" id="667725"/>
    <lineage>
        <taxon>Eukaryota</taxon>
        <taxon>Ichthyosporea</taxon>
        <taxon>Ichthyophonida</taxon>
        <taxon>Sphaeroforma</taxon>
    </lineage>
</organism>
<name>A0A0L0FD40_9EUKA</name>
<dbReference type="Pfam" id="PF00975">
    <property type="entry name" value="Thioesterase"/>
    <property type="match status" value="1"/>
</dbReference>
<dbReference type="Proteomes" id="UP000054560">
    <property type="component" value="Unassembled WGS sequence"/>
</dbReference>
<feature type="domain" description="Thioesterase" evidence="2">
    <location>
        <begin position="24"/>
        <end position="262"/>
    </location>
</feature>
<dbReference type="STRING" id="667725.A0A0L0FD40"/>
<dbReference type="PANTHER" id="PTHR11487:SF0">
    <property type="entry name" value="S-ACYL FATTY ACID SYNTHASE THIOESTERASE, MEDIUM CHAIN"/>
    <property type="match status" value="1"/>
</dbReference>
<evidence type="ECO:0000313" key="4">
    <source>
        <dbReference type="Proteomes" id="UP000054560"/>
    </source>
</evidence>
<keyword evidence="4" id="KW-1185">Reference proteome</keyword>
<proteinExistence type="inferred from homology"/>
<reference evidence="3 4" key="1">
    <citation type="submission" date="2011-02" db="EMBL/GenBank/DDBJ databases">
        <title>The Genome Sequence of Sphaeroforma arctica JP610.</title>
        <authorList>
            <consortium name="The Broad Institute Genome Sequencing Platform"/>
            <person name="Russ C."/>
            <person name="Cuomo C."/>
            <person name="Young S.K."/>
            <person name="Zeng Q."/>
            <person name="Gargeya S."/>
            <person name="Alvarado L."/>
            <person name="Berlin A."/>
            <person name="Chapman S.B."/>
            <person name="Chen Z."/>
            <person name="Freedman E."/>
            <person name="Gellesch M."/>
            <person name="Goldberg J."/>
            <person name="Griggs A."/>
            <person name="Gujja S."/>
            <person name="Heilman E."/>
            <person name="Heiman D."/>
            <person name="Howarth C."/>
            <person name="Mehta T."/>
            <person name="Neiman D."/>
            <person name="Pearson M."/>
            <person name="Roberts A."/>
            <person name="Saif S."/>
            <person name="Shea T."/>
            <person name="Shenoy N."/>
            <person name="Sisk P."/>
            <person name="Stolte C."/>
            <person name="Sykes S."/>
            <person name="White J."/>
            <person name="Yandava C."/>
            <person name="Burger G."/>
            <person name="Gray M.W."/>
            <person name="Holland P.W.H."/>
            <person name="King N."/>
            <person name="Lang F.B.F."/>
            <person name="Roger A.J."/>
            <person name="Ruiz-Trillo I."/>
            <person name="Haas B."/>
            <person name="Nusbaum C."/>
            <person name="Birren B."/>
        </authorList>
    </citation>
    <scope>NUCLEOTIDE SEQUENCE [LARGE SCALE GENOMIC DNA]</scope>
    <source>
        <strain evidence="3 4">JP610</strain>
    </source>
</reference>
<accession>A0A0L0FD40</accession>
<dbReference type="InterPro" id="IPR012223">
    <property type="entry name" value="TEII"/>
</dbReference>
<dbReference type="InterPro" id="IPR001031">
    <property type="entry name" value="Thioesterase"/>
</dbReference>
<dbReference type="SUPFAM" id="SSF53474">
    <property type="entry name" value="alpha/beta-Hydrolases"/>
    <property type="match status" value="1"/>
</dbReference>
<evidence type="ECO:0000256" key="1">
    <source>
        <dbReference type="ARBA" id="ARBA00007169"/>
    </source>
</evidence>
<evidence type="ECO:0000259" key="2">
    <source>
        <dbReference type="Pfam" id="PF00975"/>
    </source>
</evidence>
<dbReference type="Gene3D" id="3.40.50.1820">
    <property type="entry name" value="alpha/beta hydrolase"/>
    <property type="match status" value="1"/>
</dbReference>
<dbReference type="eggNOG" id="ENOG502RGSQ">
    <property type="taxonomic scope" value="Eukaryota"/>
</dbReference>
<comment type="similarity">
    <text evidence="1">Belongs to the thioesterase family.</text>
</comment>
<protein>
    <recommendedName>
        <fullName evidence="2">Thioesterase domain-containing protein</fullName>
    </recommendedName>
</protein>
<dbReference type="InterPro" id="IPR029058">
    <property type="entry name" value="AB_hydrolase_fold"/>
</dbReference>
<sequence>MVQFESKWLKCRSTPDVTVNPSARIFCFPWAGGNASPYVSWGNDDTLKATGIEVWTVEYPARLTRIREEMCETMEELVDSIVQSIHALLDASSYTPIMFYGHSMGGTVSYEVALQLRQVPHVLFLAAAASPIISPEHIQGYVPWKNMSHDDAIDRLRRLGGTPEEVLSNTELMEVMLPAIRADFDLLNYYRLAMSQKENIRQVKSPCKGVLLCGTNDKVVPMEKIKGWHGLFNPKLSDSEAESVKQPLDTHIIEGSHFFITKVPARMTVMKILVEYL</sequence>
<dbReference type="PANTHER" id="PTHR11487">
    <property type="entry name" value="THIOESTERASE"/>
    <property type="match status" value="1"/>
</dbReference>
<dbReference type="GeneID" id="25913278"/>
<dbReference type="EMBL" id="KQ244170">
    <property type="protein sequence ID" value="KNC74684.1"/>
    <property type="molecule type" value="Genomic_DNA"/>
</dbReference>
<evidence type="ECO:0000313" key="3">
    <source>
        <dbReference type="EMBL" id="KNC74684.1"/>
    </source>
</evidence>